<gene>
    <name evidence="1" type="ORF">PPRIM_AZ9-3.1.T2120013</name>
</gene>
<name>A0A8S1QQ37_PARPR</name>
<evidence type="ECO:0000313" key="1">
    <source>
        <dbReference type="EMBL" id="CAD8117828.1"/>
    </source>
</evidence>
<proteinExistence type="predicted"/>
<reference evidence="1" key="1">
    <citation type="submission" date="2021-01" db="EMBL/GenBank/DDBJ databases">
        <authorList>
            <consortium name="Genoscope - CEA"/>
            <person name="William W."/>
        </authorList>
    </citation>
    <scope>NUCLEOTIDE SEQUENCE</scope>
</reference>
<dbReference type="EMBL" id="CAJJDM010000221">
    <property type="protein sequence ID" value="CAD8117828.1"/>
    <property type="molecule type" value="Genomic_DNA"/>
</dbReference>
<accession>A0A8S1QQ37</accession>
<dbReference type="AlphaFoldDB" id="A0A8S1QQ37"/>
<sequence>MKFLISQMNRITDLEEYDQEISRHLIDKDSDKLISSDGDSDCLIILWEYLGNNNWKHLTRISNDVGIKVLVFDSVRNLLIAGCQKGKIKIFTYYLKIPFIQYEQEFKNQKNLNDSQQKLLSCGADMQLRVFSFDPQLQFECCNSAGMSIQFIDDSSFVLIQQNGQLIYYKIEWKTLKEIQKQLYLQKFMIINTPAYIIIICQIDSQLLKISENICFKKIKQLNF</sequence>
<dbReference type="Proteomes" id="UP000688137">
    <property type="component" value="Unassembled WGS sequence"/>
</dbReference>
<organism evidence="1 2">
    <name type="scientific">Paramecium primaurelia</name>
    <dbReference type="NCBI Taxonomy" id="5886"/>
    <lineage>
        <taxon>Eukaryota</taxon>
        <taxon>Sar</taxon>
        <taxon>Alveolata</taxon>
        <taxon>Ciliophora</taxon>
        <taxon>Intramacronucleata</taxon>
        <taxon>Oligohymenophorea</taxon>
        <taxon>Peniculida</taxon>
        <taxon>Parameciidae</taxon>
        <taxon>Paramecium</taxon>
    </lineage>
</organism>
<keyword evidence="2" id="KW-1185">Reference proteome</keyword>
<protein>
    <submittedName>
        <fullName evidence="1">Uncharacterized protein</fullName>
    </submittedName>
</protein>
<evidence type="ECO:0000313" key="2">
    <source>
        <dbReference type="Proteomes" id="UP000688137"/>
    </source>
</evidence>
<comment type="caution">
    <text evidence="1">The sequence shown here is derived from an EMBL/GenBank/DDBJ whole genome shotgun (WGS) entry which is preliminary data.</text>
</comment>